<dbReference type="OrthoDB" id="6174426at2"/>
<dbReference type="STRING" id="1090615.SAMN04515671_3985"/>
<dbReference type="RefSeq" id="WP_157695559.1">
    <property type="nucleotide sequence ID" value="NZ_LT629710.1"/>
</dbReference>
<dbReference type="InterPro" id="IPR006016">
    <property type="entry name" value="UspA"/>
</dbReference>
<dbReference type="CDD" id="cd00293">
    <property type="entry name" value="USP-like"/>
    <property type="match status" value="1"/>
</dbReference>
<dbReference type="InterPro" id="IPR014729">
    <property type="entry name" value="Rossmann-like_a/b/a_fold"/>
</dbReference>
<evidence type="ECO:0000259" key="3">
    <source>
        <dbReference type="Pfam" id="PF00582"/>
    </source>
</evidence>
<reference evidence="4 5" key="1">
    <citation type="submission" date="2016-10" db="EMBL/GenBank/DDBJ databases">
        <authorList>
            <person name="de Groot N.N."/>
        </authorList>
    </citation>
    <scope>NUCLEOTIDE SEQUENCE [LARGE SCALE GENOMIC DNA]</scope>
    <source>
        <strain evidence="5">P4-7,KCTC 19426,CECT 7604</strain>
    </source>
</reference>
<feature type="domain" description="UspA" evidence="3">
    <location>
        <begin position="9"/>
        <end position="142"/>
    </location>
</feature>
<dbReference type="SUPFAM" id="SSF52402">
    <property type="entry name" value="Adenine nucleotide alpha hydrolases-like"/>
    <property type="match status" value="1"/>
</dbReference>
<organism evidence="4 5">
    <name type="scientific">Nakamurella panacisegetis</name>
    <dbReference type="NCBI Taxonomy" id="1090615"/>
    <lineage>
        <taxon>Bacteria</taxon>
        <taxon>Bacillati</taxon>
        <taxon>Actinomycetota</taxon>
        <taxon>Actinomycetes</taxon>
        <taxon>Nakamurellales</taxon>
        <taxon>Nakamurellaceae</taxon>
        <taxon>Nakamurella</taxon>
    </lineage>
</organism>
<dbReference type="Pfam" id="PF00582">
    <property type="entry name" value="Usp"/>
    <property type="match status" value="1"/>
</dbReference>
<dbReference type="PRINTS" id="PR01438">
    <property type="entry name" value="UNVRSLSTRESS"/>
</dbReference>
<dbReference type="PANTHER" id="PTHR46553">
    <property type="entry name" value="ADENINE NUCLEOTIDE ALPHA HYDROLASES-LIKE SUPERFAMILY PROTEIN"/>
    <property type="match status" value="1"/>
</dbReference>
<dbReference type="PANTHER" id="PTHR46553:SF3">
    <property type="entry name" value="ADENINE NUCLEOTIDE ALPHA HYDROLASES-LIKE SUPERFAMILY PROTEIN"/>
    <property type="match status" value="1"/>
</dbReference>
<feature type="region of interest" description="Disordered" evidence="2">
    <location>
        <begin position="148"/>
        <end position="173"/>
    </location>
</feature>
<evidence type="ECO:0000313" key="5">
    <source>
        <dbReference type="Proteomes" id="UP000198741"/>
    </source>
</evidence>
<gene>
    <name evidence="4" type="ORF">SAMN04515671_3985</name>
</gene>
<evidence type="ECO:0000256" key="1">
    <source>
        <dbReference type="ARBA" id="ARBA00008791"/>
    </source>
</evidence>
<comment type="similarity">
    <text evidence="1">Belongs to the universal stress protein A family.</text>
</comment>
<dbReference type="AlphaFoldDB" id="A0A1H0S9Z9"/>
<accession>A0A1H0S9Z9</accession>
<evidence type="ECO:0000313" key="4">
    <source>
        <dbReference type="EMBL" id="SDP38631.1"/>
    </source>
</evidence>
<name>A0A1H0S9Z9_9ACTN</name>
<proteinExistence type="inferred from homology"/>
<keyword evidence="5" id="KW-1185">Reference proteome</keyword>
<evidence type="ECO:0000256" key="2">
    <source>
        <dbReference type="SAM" id="MobiDB-lite"/>
    </source>
</evidence>
<sequence length="173" mass="18036">MSASAHDSRPIIVGLDGSDSSLAALRWALHEAVTAQVPVEVIHCWEPQDFTDVLFASAHELSTASVCLLQTEVSAAVRGMAGPPAVTQSSVHGRAATALLQRSGNARMIVLGAREKRAVRDLLRGPVERTVRRHATCPVVVVDRHGRVVTGPEASAGTGDPAAGAEDPARSPG</sequence>
<protein>
    <submittedName>
        <fullName evidence="4">Nucleotide-binding universal stress protein, UspA family</fullName>
    </submittedName>
</protein>
<dbReference type="Gene3D" id="3.40.50.620">
    <property type="entry name" value="HUPs"/>
    <property type="match status" value="1"/>
</dbReference>
<dbReference type="Proteomes" id="UP000198741">
    <property type="component" value="Chromosome I"/>
</dbReference>
<dbReference type="EMBL" id="LT629710">
    <property type="protein sequence ID" value="SDP38631.1"/>
    <property type="molecule type" value="Genomic_DNA"/>
</dbReference>
<dbReference type="InterPro" id="IPR006015">
    <property type="entry name" value="Universal_stress_UspA"/>
</dbReference>